<comment type="caution">
    <text evidence="2">The sequence shown here is derived from an EMBL/GenBank/DDBJ whole genome shotgun (WGS) entry which is preliminary data.</text>
</comment>
<evidence type="ECO:0000313" key="3">
    <source>
        <dbReference type="Proteomes" id="UP000429595"/>
    </source>
</evidence>
<sequence length="66" mass="7663">MKRESMIEKNRMSTDAFVRNLYTDLHDRIQNYEKEESDAEKIGIVDAVPELAIIGVISVFLLFVIF</sequence>
<feature type="transmembrane region" description="Helical" evidence="1">
    <location>
        <begin position="44"/>
        <end position="65"/>
    </location>
</feature>
<evidence type="ECO:0000313" key="2">
    <source>
        <dbReference type="EMBL" id="KAB7704467.1"/>
    </source>
</evidence>
<keyword evidence="1" id="KW-0472">Membrane</keyword>
<dbReference type="AlphaFoldDB" id="A0A6I1FGC5"/>
<dbReference type="RefSeq" id="WP_152154249.1">
    <property type="nucleotide sequence ID" value="NZ_WEIO01000013.1"/>
</dbReference>
<evidence type="ECO:0000256" key="1">
    <source>
        <dbReference type="SAM" id="Phobius"/>
    </source>
</evidence>
<keyword evidence="1" id="KW-1133">Transmembrane helix</keyword>
<keyword evidence="1" id="KW-0812">Transmembrane</keyword>
<proteinExistence type="predicted"/>
<gene>
    <name evidence="2" type="ORF">F9802_17415</name>
</gene>
<dbReference type="EMBL" id="WEIO01000013">
    <property type="protein sequence ID" value="KAB7704467.1"/>
    <property type="molecule type" value="Genomic_DNA"/>
</dbReference>
<reference evidence="2 3" key="1">
    <citation type="submission" date="2019-10" db="EMBL/GenBank/DDBJ databases">
        <title>Bacillus aerolatum sp. nov., isolated from bioaerosol of sport playgrounds.</title>
        <authorList>
            <person name="Chen P."/>
            <person name="Zhang G."/>
        </authorList>
    </citation>
    <scope>NUCLEOTIDE SEQUENCE [LARGE SCALE GENOMIC DNA]</scope>
    <source>
        <strain evidence="2 3">CX253</strain>
    </source>
</reference>
<keyword evidence="3" id="KW-1185">Reference proteome</keyword>
<organism evidence="2 3">
    <name type="scientific">Bacillus aerolatus</name>
    <dbReference type="NCBI Taxonomy" id="2653354"/>
    <lineage>
        <taxon>Bacteria</taxon>
        <taxon>Bacillati</taxon>
        <taxon>Bacillota</taxon>
        <taxon>Bacilli</taxon>
        <taxon>Bacillales</taxon>
        <taxon>Bacillaceae</taxon>
        <taxon>Bacillus</taxon>
    </lineage>
</organism>
<dbReference type="Proteomes" id="UP000429595">
    <property type="component" value="Unassembled WGS sequence"/>
</dbReference>
<protein>
    <submittedName>
        <fullName evidence="2">Uncharacterized protein</fullName>
    </submittedName>
</protein>
<accession>A0A6I1FGC5</accession>
<name>A0A6I1FGC5_9BACI</name>